<keyword evidence="1" id="KW-0812">Transmembrane</keyword>
<feature type="transmembrane region" description="Helical" evidence="1">
    <location>
        <begin position="122"/>
        <end position="138"/>
    </location>
</feature>
<keyword evidence="1" id="KW-1133">Transmembrane helix</keyword>
<dbReference type="Proteomes" id="UP001060018">
    <property type="component" value="Chromosome"/>
</dbReference>
<feature type="transmembrane region" description="Helical" evidence="1">
    <location>
        <begin position="97"/>
        <end position="116"/>
    </location>
</feature>
<dbReference type="EMBL" id="CP042260">
    <property type="protein sequence ID" value="QDY67278.1"/>
    <property type="molecule type" value="Genomic_DNA"/>
</dbReference>
<dbReference type="OrthoDB" id="4952351at2"/>
<protein>
    <submittedName>
        <fullName evidence="3">Uncharacterized protein</fullName>
    </submittedName>
</protein>
<keyword evidence="1" id="KW-0472">Membrane</keyword>
<proteinExistence type="predicted"/>
<gene>
    <name evidence="2" type="ORF">FQA45_13680</name>
    <name evidence="3" type="ORF">NUH22_02090</name>
</gene>
<name>A0A5B8ISE0_9MICC</name>
<evidence type="ECO:0000313" key="2">
    <source>
        <dbReference type="EMBL" id="QDY67278.1"/>
    </source>
</evidence>
<evidence type="ECO:0000313" key="5">
    <source>
        <dbReference type="Proteomes" id="UP001060018"/>
    </source>
</evidence>
<organism evidence="3 5">
    <name type="scientific">Glutamicibacter halophytocola</name>
    <dbReference type="NCBI Taxonomy" id="1933880"/>
    <lineage>
        <taxon>Bacteria</taxon>
        <taxon>Bacillati</taxon>
        <taxon>Actinomycetota</taxon>
        <taxon>Actinomycetes</taxon>
        <taxon>Micrococcales</taxon>
        <taxon>Micrococcaceae</taxon>
        <taxon>Glutamicibacter</taxon>
    </lineage>
</organism>
<evidence type="ECO:0000313" key="4">
    <source>
        <dbReference type="Proteomes" id="UP000320717"/>
    </source>
</evidence>
<dbReference type="Proteomes" id="UP000320717">
    <property type="component" value="Chromosome"/>
</dbReference>
<feature type="transmembrane region" description="Helical" evidence="1">
    <location>
        <begin position="35"/>
        <end position="53"/>
    </location>
</feature>
<feature type="transmembrane region" description="Helical" evidence="1">
    <location>
        <begin position="59"/>
        <end position="76"/>
    </location>
</feature>
<evidence type="ECO:0000256" key="1">
    <source>
        <dbReference type="SAM" id="Phobius"/>
    </source>
</evidence>
<keyword evidence="4" id="KW-1185">Reference proteome</keyword>
<reference evidence="3" key="2">
    <citation type="journal article" date="2022" name="Pest Manag. Sci.">
        <title>Glutamicibacter halophytocola-mediated host fitness of potato tuber moth on Solanaceae crops.</title>
        <authorList>
            <person name="Wang W."/>
            <person name="Xiao G."/>
            <person name="Du G."/>
            <person name="Chang L."/>
            <person name="Yang Y."/>
            <person name="Ye J."/>
            <person name="Chen B."/>
        </authorList>
    </citation>
    <scope>NUCLEOTIDE SEQUENCE</scope>
    <source>
        <strain evidence="3">S2</strain>
    </source>
</reference>
<reference evidence="2 4" key="1">
    <citation type="submission" date="2019-07" db="EMBL/GenBank/DDBJ databases">
        <title>Complete Genome Sequence of drought tolerant Plant Growth-Promoting Rhizobacterium Glutamicibacter halophytocola DR408.</title>
        <authorList>
            <person name="Nishu S.D."/>
            <person name="Lee T.K."/>
        </authorList>
    </citation>
    <scope>NUCLEOTIDE SEQUENCE [LARGE SCALE GENOMIC DNA]</scope>
    <source>
        <strain evidence="2 4">DR408</strain>
    </source>
</reference>
<dbReference type="AlphaFoldDB" id="A0A5B8ISE0"/>
<dbReference type="RefSeq" id="WP_146277587.1">
    <property type="nucleotide sequence ID" value="NZ_CP042260.1"/>
</dbReference>
<accession>A0A5B8ISE0</accession>
<sequence>MDSPEVRRDQKRAAKLLQSVAHDSRQMVKASGNPRGLFTSIVAVSAVVFTLCQAYPPRAYWLVMLYLPLILWYAVAQRGRAKPRSLINSPKLLTGAYAGYFLLCILLINCLRFWEATQVEEVLAKILVTFTSAMFLVTKMQAAYNRARVEDGNDQAN</sequence>
<evidence type="ECO:0000313" key="3">
    <source>
        <dbReference type="EMBL" id="UUX59454.1"/>
    </source>
</evidence>
<dbReference type="EMBL" id="CP102487">
    <property type="protein sequence ID" value="UUX59454.1"/>
    <property type="molecule type" value="Genomic_DNA"/>
</dbReference>